<evidence type="ECO:0000313" key="2">
    <source>
        <dbReference type="Proteomes" id="UP001175353"/>
    </source>
</evidence>
<organism evidence="1 2">
    <name type="scientific">Friedmanniomyces endolithicus</name>
    <dbReference type="NCBI Taxonomy" id="329885"/>
    <lineage>
        <taxon>Eukaryota</taxon>
        <taxon>Fungi</taxon>
        <taxon>Dikarya</taxon>
        <taxon>Ascomycota</taxon>
        <taxon>Pezizomycotina</taxon>
        <taxon>Dothideomycetes</taxon>
        <taxon>Dothideomycetidae</taxon>
        <taxon>Mycosphaerellales</taxon>
        <taxon>Teratosphaeriaceae</taxon>
        <taxon>Friedmanniomyces</taxon>
    </lineage>
</organism>
<protein>
    <submittedName>
        <fullName evidence="1">ESCRT-III subunit protein snf7</fullName>
    </submittedName>
</protein>
<dbReference type="EMBL" id="JAUJLE010000296">
    <property type="protein sequence ID" value="KAK0962290.1"/>
    <property type="molecule type" value="Genomic_DNA"/>
</dbReference>
<evidence type="ECO:0000313" key="1">
    <source>
        <dbReference type="EMBL" id="KAK0962290.1"/>
    </source>
</evidence>
<gene>
    <name evidence="1" type="primary">SNF7_4</name>
    <name evidence="1" type="ORF">LTR91_019504</name>
</gene>
<reference evidence="1" key="1">
    <citation type="submission" date="2023-06" db="EMBL/GenBank/DDBJ databases">
        <title>Black Yeasts Isolated from many extreme environments.</title>
        <authorList>
            <person name="Coleine C."/>
            <person name="Stajich J.E."/>
            <person name="Selbmann L."/>
        </authorList>
    </citation>
    <scope>NUCLEOTIDE SEQUENCE</scope>
    <source>
        <strain evidence="1">CCFEE 5200</strain>
    </source>
</reference>
<dbReference type="Proteomes" id="UP001175353">
    <property type="component" value="Unassembled WGS sequence"/>
</dbReference>
<proteinExistence type="predicted"/>
<dbReference type="AlphaFoldDB" id="A0AAN6HAI7"/>
<keyword evidence="2" id="KW-1185">Reference proteome</keyword>
<name>A0AAN6HAI7_9PEZI</name>
<accession>A0AAN6HAI7</accession>
<comment type="caution">
    <text evidence="1">The sequence shown here is derived from an EMBL/GenBank/DDBJ whole genome shotgun (WGS) entry which is preliminary data.</text>
</comment>
<sequence>MSSWGWGSVFGGRVAKSKDAPKNAILNLRCTLEMRAKQEKHLQNQIDEQDAIARKNVTTNKGVAARDGLPHSPFLVSQRV</sequence>
<dbReference type="Gene3D" id="1.10.287.1060">
    <property type="entry name" value="ESAT-6-like"/>
    <property type="match status" value="1"/>
</dbReference>